<gene>
    <name evidence="1" type="ORF">Slin15195_G100420</name>
</gene>
<dbReference type="Proteomes" id="UP001056384">
    <property type="component" value="Chromosome 9"/>
</dbReference>
<organism evidence="1 2">
    <name type="scientific">Septoria linicola</name>
    <dbReference type="NCBI Taxonomy" id="215465"/>
    <lineage>
        <taxon>Eukaryota</taxon>
        <taxon>Fungi</taxon>
        <taxon>Dikarya</taxon>
        <taxon>Ascomycota</taxon>
        <taxon>Pezizomycotina</taxon>
        <taxon>Dothideomycetes</taxon>
        <taxon>Dothideomycetidae</taxon>
        <taxon>Mycosphaerellales</taxon>
        <taxon>Mycosphaerellaceae</taxon>
        <taxon>Septoria</taxon>
    </lineage>
</organism>
<evidence type="ECO:0000313" key="2">
    <source>
        <dbReference type="Proteomes" id="UP001056384"/>
    </source>
</evidence>
<name>A0A9Q9B0M1_9PEZI</name>
<proteinExistence type="predicted"/>
<keyword evidence="2" id="KW-1185">Reference proteome</keyword>
<reference evidence="1" key="1">
    <citation type="submission" date="2022-06" db="EMBL/GenBank/DDBJ databases">
        <title>Complete genome sequences of two strains of the flax pathogen Septoria linicola.</title>
        <authorList>
            <person name="Lapalu N."/>
            <person name="Simon A."/>
            <person name="Demenou B."/>
            <person name="Paumier D."/>
            <person name="Guillot M.-P."/>
            <person name="Gout L."/>
            <person name="Valade R."/>
        </authorList>
    </citation>
    <scope>NUCLEOTIDE SEQUENCE</scope>
    <source>
        <strain evidence="1">SE15195</strain>
    </source>
</reference>
<protein>
    <submittedName>
        <fullName evidence="1">Uncharacterized protein</fullName>
    </submittedName>
</protein>
<dbReference type="EMBL" id="CP099426">
    <property type="protein sequence ID" value="USW56723.1"/>
    <property type="molecule type" value="Genomic_DNA"/>
</dbReference>
<dbReference type="AlphaFoldDB" id="A0A9Q9B0M1"/>
<accession>A0A9Q9B0M1</accession>
<sequence length="203" mass="22951">MRLFTHIKAFGEAANCLSTDAKPRTRPSIKHRARSNITHEEFVITTPSDGVIARRRSMKEATTTTNEVDMDEKHPLLHADYIERTPDPSPSAATFTFSVKPPNQHNPYFPAEAAATPHSRKRKRELDSIVKRVKSVKLSVNTKMLMDLFDDYENDMRRFQIRAPALEVEPLRDNLAVATSAEAMQRYGAVIQSRRDGLALGAY</sequence>
<evidence type="ECO:0000313" key="1">
    <source>
        <dbReference type="EMBL" id="USW56723.1"/>
    </source>
</evidence>